<evidence type="ECO:0000256" key="7">
    <source>
        <dbReference type="SAM" id="Phobius"/>
    </source>
</evidence>
<feature type="transmembrane region" description="Helical" evidence="7">
    <location>
        <begin position="352"/>
        <end position="372"/>
    </location>
</feature>
<dbReference type="Pfam" id="PF07690">
    <property type="entry name" value="MFS_1"/>
    <property type="match status" value="1"/>
</dbReference>
<dbReference type="PANTHER" id="PTHR43791">
    <property type="entry name" value="PERMEASE-RELATED"/>
    <property type="match status" value="1"/>
</dbReference>
<name>A8NV87_COPC7</name>
<dbReference type="GO" id="GO:0016020">
    <property type="term" value="C:membrane"/>
    <property type="evidence" value="ECO:0007669"/>
    <property type="project" value="UniProtKB-SubCell"/>
</dbReference>
<dbReference type="eggNOG" id="KOG2533">
    <property type="taxonomic scope" value="Eukaryota"/>
</dbReference>
<feature type="transmembrane region" description="Helical" evidence="7">
    <location>
        <begin position="189"/>
        <end position="208"/>
    </location>
</feature>
<comment type="caution">
    <text evidence="8">The sequence shown here is derived from an EMBL/GenBank/DDBJ whole genome shotgun (WGS) entry which is preliminary data.</text>
</comment>
<dbReference type="InParanoid" id="A8NV87"/>
<evidence type="ECO:0000256" key="1">
    <source>
        <dbReference type="ARBA" id="ARBA00004141"/>
    </source>
</evidence>
<keyword evidence="9" id="KW-1185">Reference proteome</keyword>
<feature type="transmembrane region" description="Helical" evidence="7">
    <location>
        <begin position="220"/>
        <end position="240"/>
    </location>
</feature>
<dbReference type="HOGENOM" id="CLU_001265_0_5_1"/>
<evidence type="ECO:0000256" key="2">
    <source>
        <dbReference type="ARBA" id="ARBA00022448"/>
    </source>
</evidence>
<feature type="transmembrane region" description="Helical" evidence="7">
    <location>
        <begin position="446"/>
        <end position="471"/>
    </location>
</feature>
<dbReference type="AlphaFoldDB" id="A8NV87"/>
<dbReference type="GO" id="GO:0022857">
    <property type="term" value="F:transmembrane transporter activity"/>
    <property type="evidence" value="ECO:0007669"/>
    <property type="project" value="InterPro"/>
</dbReference>
<dbReference type="RefSeq" id="XP_001836625.2">
    <property type="nucleotide sequence ID" value="XM_001836573.2"/>
</dbReference>
<keyword evidence="2" id="KW-0813">Transport</keyword>
<sequence>MAQIAESFEVSSDSVRTRDLTSGSPLDATKERDGLRDSTGSDLAALEKAQESTAPGDDALKIVSGEIRWVTEEENKAVLRKIDRHIMPVLFVIYFLQFMDKTTLALSSVFGIVHDTHLEGDQYSLLGSITAIAQMVLQPLSAYFLVRLPLPIYMPCLLGAFETSTQAAFILVGQMWYKRQEQGIRLAIWYSNVGWVNIFGSLIMYGFGHVQSGPVQSYNLAFLVLGIITAAIGIGAFFVFPDNPVRCKFLTPEEKVIAVERLRSNQQGLETKVFKFKQVLETLLDLKSWCWMGLMLLYAIPNAAITVFGPMIIRGFGYDGYEVMLFLMPYGALQVICVLVAFWLSNKYRLKLPVALLFLALCIVGTVILFTQGRSKENQPALLFAYYLLSASTAVAPTFLSWQAVNVAGHTKKTSTTALTIMGSYTGGIVGPLLFEPKDGPYYHDGILACIICYSAAAVLSCITGLYLHYLNKRNEERRVKAGKAAKIVDYSMMDFNEGDGQAQAQANVGKRAFEDLTDLQNDEFIYVL</sequence>
<keyword evidence="5 7" id="KW-0472">Membrane</keyword>
<evidence type="ECO:0000313" key="9">
    <source>
        <dbReference type="Proteomes" id="UP000001861"/>
    </source>
</evidence>
<feature type="transmembrane region" description="Helical" evidence="7">
    <location>
        <begin position="384"/>
        <end position="405"/>
    </location>
</feature>
<evidence type="ECO:0000256" key="3">
    <source>
        <dbReference type="ARBA" id="ARBA00022692"/>
    </source>
</evidence>
<dbReference type="VEuPathDB" id="FungiDB:CC1G_06212"/>
<keyword evidence="4 7" id="KW-1133">Transmembrane helix</keyword>
<evidence type="ECO:0000313" key="8">
    <source>
        <dbReference type="EMBL" id="EAU85196.2"/>
    </source>
</evidence>
<dbReference type="SUPFAM" id="SSF103473">
    <property type="entry name" value="MFS general substrate transporter"/>
    <property type="match status" value="1"/>
</dbReference>
<dbReference type="PANTHER" id="PTHR43791:SF59">
    <property type="entry name" value="TRANSPORTER, PUTATIVE (AFU_ORTHOLOGUE AFUA_1G06550)-RELATED"/>
    <property type="match status" value="1"/>
</dbReference>
<gene>
    <name evidence="8" type="ORF">CC1G_06212</name>
</gene>
<evidence type="ECO:0000256" key="6">
    <source>
        <dbReference type="SAM" id="MobiDB-lite"/>
    </source>
</evidence>
<protein>
    <submittedName>
        <fullName evidence="8">Allantoate permease</fullName>
    </submittedName>
</protein>
<evidence type="ECO:0000256" key="5">
    <source>
        <dbReference type="ARBA" id="ARBA00023136"/>
    </source>
</evidence>
<accession>A8NV87</accession>
<dbReference type="KEGG" id="cci:CC1G_06212"/>
<dbReference type="OrthoDB" id="6730379at2759"/>
<feature type="transmembrane region" description="Helical" evidence="7">
    <location>
        <begin position="325"/>
        <end position="345"/>
    </location>
</feature>
<keyword evidence="3 7" id="KW-0812">Transmembrane</keyword>
<dbReference type="Gene3D" id="1.20.1250.20">
    <property type="entry name" value="MFS general substrate transporter like domains"/>
    <property type="match status" value="3"/>
</dbReference>
<dbReference type="EMBL" id="AACS02000004">
    <property type="protein sequence ID" value="EAU85196.2"/>
    <property type="molecule type" value="Genomic_DNA"/>
</dbReference>
<feature type="transmembrane region" description="Helical" evidence="7">
    <location>
        <begin position="417"/>
        <end position="434"/>
    </location>
</feature>
<reference evidence="8 9" key="1">
    <citation type="journal article" date="2010" name="Proc. Natl. Acad. Sci. U.S.A.">
        <title>Insights into evolution of multicellular fungi from the assembled chromosomes of the mushroom Coprinopsis cinerea (Coprinus cinereus).</title>
        <authorList>
            <person name="Stajich J.E."/>
            <person name="Wilke S.K."/>
            <person name="Ahren D."/>
            <person name="Au C.H."/>
            <person name="Birren B.W."/>
            <person name="Borodovsky M."/>
            <person name="Burns C."/>
            <person name="Canback B."/>
            <person name="Casselton L.A."/>
            <person name="Cheng C.K."/>
            <person name="Deng J."/>
            <person name="Dietrich F.S."/>
            <person name="Fargo D.C."/>
            <person name="Farman M.L."/>
            <person name="Gathman A.C."/>
            <person name="Goldberg J."/>
            <person name="Guigo R."/>
            <person name="Hoegger P.J."/>
            <person name="Hooker J.B."/>
            <person name="Huggins A."/>
            <person name="James T.Y."/>
            <person name="Kamada T."/>
            <person name="Kilaru S."/>
            <person name="Kodira C."/>
            <person name="Kues U."/>
            <person name="Kupfer D."/>
            <person name="Kwan H.S."/>
            <person name="Lomsadze A."/>
            <person name="Li W."/>
            <person name="Lilly W.W."/>
            <person name="Ma L.J."/>
            <person name="Mackey A.J."/>
            <person name="Manning G."/>
            <person name="Martin F."/>
            <person name="Muraguchi H."/>
            <person name="Natvig D.O."/>
            <person name="Palmerini H."/>
            <person name="Ramesh M.A."/>
            <person name="Rehmeyer C.J."/>
            <person name="Roe B.A."/>
            <person name="Shenoy N."/>
            <person name="Stanke M."/>
            <person name="Ter-Hovhannisyan V."/>
            <person name="Tunlid A."/>
            <person name="Velagapudi R."/>
            <person name="Vision T.J."/>
            <person name="Zeng Q."/>
            <person name="Zolan M.E."/>
            <person name="Pukkila P.J."/>
        </authorList>
    </citation>
    <scope>NUCLEOTIDE SEQUENCE [LARGE SCALE GENOMIC DNA]</scope>
    <source>
        <strain evidence="9">Okayama-7 / 130 / ATCC MYA-4618 / FGSC 9003</strain>
    </source>
</reference>
<dbReference type="GeneID" id="6013171"/>
<feature type="region of interest" description="Disordered" evidence="6">
    <location>
        <begin position="1"/>
        <end position="40"/>
    </location>
</feature>
<dbReference type="InterPro" id="IPR011701">
    <property type="entry name" value="MFS"/>
</dbReference>
<proteinExistence type="predicted"/>
<organism evidence="8 9">
    <name type="scientific">Coprinopsis cinerea (strain Okayama-7 / 130 / ATCC MYA-4618 / FGSC 9003)</name>
    <name type="common">Inky cap fungus</name>
    <name type="synonym">Hormographiella aspergillata</name>
    <dbReference type="NCBI Taxonomy" id="240176"/>
    <lineage>
        <taxon>Eukaryota</taxon>
        <taxon>Fungi</taxon>
        <taxon>Dikarya</taxon>
        <taxon>Basidiomycota</taxon>
        <taxon>Agaricomycotina</taxon>
        <taxon>Agaricomycetes</taxon>
        <taxon>Agaricomycetidae</taxon>
        <taxon>Agaricales</taxon>
        <taxon>Agaricineae</taxon>
        <taxon>Psathyrellaceae</taxon>
        <taxon>Coprinopsis</taxon>
    </lineage>
</organism>
<comment type="subcellular location">
    <subcellularLocation>
        <location evidence="1">Membrane</location>
        <topology evidence="1">Multi-pass membrane protein</topology>
    </subcellularLocation>
</comment>
<feature type="transmembrane region" description="Helical" evidence="7">
    <location>
        <begin position="89"/>
        <end position="113"/>
    </location>
</feature>
<dbReference type="InterPro" id="IPR036259">
    <property type="entry name" value="MFS_trans_sf"/>
</dbReference>
<feature type="compositionally biased region" description="Polar residues" evidence="6">
    <location>
        <begin position="9"/>
        <end position="24"/>
    </location>
</feature>
<feature type="transmembrane region" description="Helical" evidence="7">
    <location>
        <begin position="152"/>
        <end position="177"/>
    </location>
</feature>
<dbReference type="OMA" id="AVVQMWY"/>
<feature type="transmembrane region" description="Helical" evidence="7">
    <location>
        <begin position="289"/>
        <end position="313"/>
    </location>
</feature>
<evidence type="ECO:0000256" key="4">
    <source>
        <dbReference type="ARBA" id="ARBA00022989"/>
    </source>
</evidence>
<dbReference type="Proteomes" id="UP000001861">
    <property type="component" value="Unassembled WGS sequence"/>
</dbReference>